<gene>
    <name evidence="3" type="ORF">AB8O55_22745</name>
</gene>
<protein>
    <submittedName>
        <fullName evidence="3">Transglycosylase SLT domain-containing protein</fullName>
    </submittedName>
</protein>
<dbReference type="SUPFAM" id="SSF53955">
    <property type="entry name" value="Lysozyme-like"/>
    <property type="match status" value="1"/>
</dbReference>
<dbReference type="InterPro" id="IPR043992">
    <property type="entry name" value="SLT_3"/>
</dbReference>
<dbReference type="Pfam" id="PF18896">
    <property type="entry name" value="SLT_3"/>
    <property type="match status" value="1"/>
</dbReference>
<reference evidence="3 4" key="1">
    <citation type="submission" date="2024-08" db="EMBL/GenBank/DDBJ databases">
        <title>Genome mining of Saccharopolyspora cebuensis PGLac3 from Nigerian medicinal plant.</title>
        <authorList>
            <person name="Ezeobiora C.E."/>
            <person name="Igbokwe N.H."/>
            <person name="Amin D.H."/>
            <person name="Mendie U.E."/>
        </authorList>
    </citation>
    <scope>NUCLEOTIDE SEQUENCE [LARGE SCALE GENOMIC DNA]</scope>
    <source>
        <strain evidence="3 4">PGLac3</strain>
    </source>
</reference>
<evidence type="ECO:0000256" key="1">
    <source>
        <dbReference type="SAM" id="MobiDB-lite"/>
    </source>
</evidence>
<feature type="region of interest" description="Disordered" evidence="1">
    <location>
        <begin position="116"/>
        <end position="150"/>
    </location>
</feature>
<feature type="compositionally biased region" description="Gly residues" evidence="1">
    <location>
        <begin position="124"/>
        <end position="146"/>
    </location>
</feature>
<evidence type="ECO:0000259" key="2">
    <source>
        <dbReference type="Pfam" id="PF18896"/>
    </source>
</evidence>
<dbReference type="Gene3D" id="1.10.530.10">
    <property type="match status" value="1"/>
</dbReference>
<evidence type="ECO:0000313" key="4">
    <source>
        <dbReference type="Proteomes" id="UP001564626"/>
    </source>
</evidence>
<proteinExistence type="predicted"/>
<name>A0ABV4CMB9_9PSEU</name>
<feature type="domain" description="Transglycosylase SLT" evidence="2">
    <location>
        <begin position="10"/>
        <end position="102"/>
    </location>
</feature>
<evidence type="ECO:0000313" key="3">
    <source>
        <dbReference type="EMBL" id="MEY8042242.1"/>
    </source>
</evidence>
<sequence length="251" mass="25700">MTTLSPEQIAQHAYDAGFRGDALATSVAVALAESGGNTDAHNDQPPDDSYGLWQINMLGDLGTARREQYGLGSDDELLDPAENAAAAFEISGDGKDFGPWTTYADGKHEKYMDEAEKAARAVSSGGGGSGGSGGGSGGGGGGGGGFSVAPDRLTTYTREAERFADNLENVGKKTLNSVRGIAADSFGKVGEETGFSAALGDFGKSLENQVKAVGSNARKLGAATSEAAKTYRETDESAAKELTSLLGRLTK</sequence>
<dbReference type="EMBL" id="JBGEHV010000051">
    <property type="protein sequence ID" value="MEY8042242.1"/>
    <property type="molecule type" value="Genomic_DNA"/>
</dbReference>
<organism evidence="3 4">
    <name type="scientific">Saccharopolyspora cebuensis</name>
    <dbReference type="NCBI Taxonomy" id="418759"/>
    <lineage>
        <taxon>Bacteria</taxon>
        <taxon>Bacillati</taxon>
        <taxon>Actinomycetota</taxon>
        <taxon>Actinomycetes</taxon>
        <taxon>Pseudonocardiales</taxon>
        <taxon>Pseudonocardiaceae</taxon>
        <taxon>Saccharopolyspora</taxon>
    </lineage>
</organism>
<dbReference type="InterPro" id="IPR023346">
    <property type="entry name" value="Lysozyme-like_dom_sf"/>
</dbReference>
<comment type="caution">
    <text evidence="3">The sequence shown here is derived from an EMBL/GenBank/DDBJ whole genome shotgun (WGS) entry which is preliminary data.</text>
</comment>
<dbReference type="RefSeq" id="WP_345361575.1">
    <property type="nucleotide sequence ID" value="NZ_BAABII010000005.1"/>
</dbReference>
<dbReference type="Proteomes" id="UP001564626">
    <property type="component" value="Unassembled WGS sequence"/>
</dbReference>
<keyword evidence="4" id="KW-1185">Reference proteome</keyword>
<accession>A0ABV4CMB9</accession>